<evidence type="ECO:0000313" key="3">
    <source>
        <dbReference type="EMBL" id="AIX29311.1"/>
    </source>
</evidence>
<dbReference type="Gene3D" id="2.60.120.620">
    <property type="entry name" value="q2cbj1_9rhob like domain"/>
    <property type="match status" value="1"/>
</dbReference>
<dbReference type="EMBL" id="KJ019159">
    <property type="protein sequence ID" value="AIX45751.1"/>
    <property type="molecule type" value="Genomic_DNA"/>
</dbReference>
<dbReference type="EMBL" id="KJ019059">
    <property type="protein sequence ID" value="AIX21816.1"/>
    <property type="molecule type" value="Genomic_DNA"/>
</dbReference>
<protein>
    <recommendedName>
        <fullName evidence="10">Prolyl 4-hydroxylase alpha subunit Fe(2+) 2OG dioxygenase domain-containing protein</fullName>
    </recommendedName>
</protein>
<dbReference type="Proteomes" id="UP000185318">
    <property type="component" value="Segment"/>
</dbReference>
<organism evidence="1 8">
    <name type="scientific">Synechococcus phage ACG-2014f</name>
    <dbReference type="NCBI Taxonomy" id="1493511"/>
    <lineage>
        <taxon>Viruses</taxon>
        <taxon>Duplodnaviria</taxon>
        <taxon>Heunggongvirae</taxon>
        <taxon>Uroviricota</taxon>
        <taxon>Caudoviricetes</taxon>
        <taxon>Pantevenvirales</taxon>
        <taxon>Kyanoviridae</taxon>
        <taxon>Atlauavirus</taxon>
        <taxon>Atlauavirus tusconc8</taxon>
    </lineage>
</organism>
<dbReference type="Proteomes" id="UP000185320">
    <property type="component" value="Segment"/>
</dbReference>
<evidence type="ECO:0000313" key="7">
    <source>
        <dbReference type="Proteomes" id="UP000185304"/>
    </source>
</evidence>
<dbReference type="GeneID" id="24172055"/>
<proteinExistence type="predicted"/>
<dbReference type="EMBL" id="KJ019037">
    <property type="protein sequence ID" value="AIX16722.1"/>
    <property type="molecule type" value="Genomic_DNA"/>
</dbReference>
<dbReference type="Proteomes" id="UP000185304">
    <property type="component" value="Segment"/>
</dbReference>
<accession>A0A0E3ERK7</accession>
<evidence type="ECO:0000313" key="9">
    <source>
        <dbReference type="Proteomes" id="UP000185320"/>
    </source>
</evidence>
<evidence type="ECO:0000313" key="8">
    <source>
        <dbReference type="Proteomes" id="UP000185318"/>
    </source>
</evidence>
<evidence type="ECO:0000313" key="5">
    <source>
        <dbReference type="EMBL" id="AIX45751.1"/>
    </source>
</evidence>
<gene>
    <name evidence="4" type="ORF">Syn7803C15_201</name>
    <name evidence="5" type="ORF">Syn7803C34_200</name>
    <name evidence="1" type="ORF">Syn7803C58_197</name>
    <name evidence="2" type="ORF">Syn7803C90_205</name>
    <name evidence="3" type="ORF">Syn7803US2_200</name>
</gene>
<evidence type="ECO:0000313" key="4">
    <source>
        <dbReference type="EMBL" id="AIX42132.1"/>
    </source>
</evidence>
<dbReference type="KEGG" id="vg:24172055"/>
<dbReference type="Proteomes" id="UP000185310">
    <property type="component" value="Segment"/>
</dbReference>
<evidence type="ECO:0000313" key="1">
    <source>
        <dbReference type="EMBL" id="AIX16722.1"/>
    </source>
</evidence>
<evidence type="ECO:0000313" key="2">
    <source>
        <dbReference type="EMBL" id="AIX21816.1"/>
    </source>
</evidence>
<sequence>MELYYEKLDKNLYVLDDFFTMDEFMPLHDELHGMYHTFLRKRERYTGGENPYWFALSKNDTPNSSPNNGLGENMVFLDRATKIRWAINKILRPDFSFYLKRINTNLQWKFQDSSFHLDSYSNELDEKYWGWTFLACTQTDWDYEWGGEFVCQVADRTYKNISYSPNRCILFNGDCSHRGAAPNIFARDVRTTVAWTFVSVDAHITPDATSYIP</sequence>
<dbReference type="EMBL" id="KJ019092">
    <property type="protein sequence ID" value="AIX29311.1"/>
    <property type="molecule type" value="Genomic_DNA"/>
</dbReference>
<keyword evidence="9" id="KW-1185">Reference proteome</keyword>
<dbReference type="Proteomes" id="UP000185296">
    <property type="component" value="Segment"/>
</dbReference>
<dbReference type="RefSeq" id="YP_009134416.1">
    <property type="nucleotide sequence ID" value="NC_026927.1"/>
</dbReference>
<name>A0A0E3ERK7_9CAUD</name>
<evidence type="ECO:0008006" key="10">
    <source>
        <dbReference type="Google" id="ProtNLM"/>
    </source>
</evidence>
<evidence type="ECO:0000313" key="6">
    <source>
        <dbReference type="Proteomes" id="UP000185296"/>
    </source>
</evidence>
<dbReference type="EMBL" id="KJ019145">
    <property type="protein sequence ID" value="AIX42132.1"/>
    <property type="molecule type" value="Genomic_DNA"/>
</dbReference>
<reference evidence="6 7" key="1">
    <citation type="submission" date="2013-12" db="EMBL/GenBank/DDBJ databases">
        <title>Ecological redundancy of diverse viral populations within a natural community.</title>
        <authorList>
            <person name="Gregory A.C."/>
            <person name="LaButti K."/>
            <person name="Copeland A."/>
            <person name="Woyke T."/>
            <person name="Sullivan M.B."/>
        </authorList>
    </citation>
    <scope>NUCLEOTIDE SEQUENCE [LARGE SCALE GENOMIC DNA]</scope>
    <source>
        <strain evidence="4">Syn7803C15</strain>
        <strain evidence="5">Syn7803C34</strain>
        <strain evidence="1">Syn7803C58</strain>
        <strain evidence="2">Syn7803C90</strain>
        <strain evidence="3">Syn7803US2</strain>
    </source>
</reference>